<name>A0AAE1CB61_9PEZI</name>
<comment type="caution">
    <text evidence="1">The sequence shown here is derived from an EMBL/GenBank/DDBJ whole genome shotgun (WGS) entry which is preliminary data.</text>
</comment>
<accession>A0AAE1CB61</accession>
<dbReference type="Proteomes" id="UP001270362">
    <property type="component" value="Unassembled WGS sequence"/>
</dbReference>
<gene>
    <name evidence="1" type="ORF">B0T22DRAFT_518897</name>
</gene>
<reference evidence="1" key="1">
    <citation type="journal article" date="2023" name="Mol. Phylogenet. Evol.">
        <title>Genome-scale phylogeny and comparative genomics of the fungal order Sordariales.</title>
        <authorList>
            <person name="Hensen N."/>
            <person name="Bonometti L."/>
            <person name="Westerberg I."/>
            <person name="Brannstrom I.O."/>
            <person name="Guillou S."/>
            <person name="Cros-Aarteil S."/>
            <person name="Calhoun S."/>
            <person name="Haridas S."/>
            <person name="Kuo A."/>
            <person name="Mondo S."/>
            <person name="Pangilinan J."/>
            <person name="Riley R."/>
            <person name="LaButti K."/>
            <person name="Andreopoulos B."/>
            <person name="Lipzen A."/>
            <person name="Chen C."/>
            <person name="Yan M."/>
            <person name="Daum C."/>
            <person name="Ng V."/>
            <person name="Clum A."/>
            <person name="Steindorff A."/>
            <person name="Ohm R.A."/>
            <person name="Martin F."/>
            <person name="Silar P."/>
            <person name="Natvig D.O."/>
            <person name="Lalanne C."/>
            <person name="Gautier V."/>
            <person name="Ament-Velasquez S.L."/>
            <person name="Kruys A."/>
            <person name="Hutchinson M.I."/>
            <person name="Powell A.J."/>
            <person name="Barry K."/>
            <person name="Miller A.N."/>
            <person name="Grigoriev I.V."/>
            <person name="Debuchy R."/>
            <person name="Gladieux P."/>
            <person name="Hiltunen Thoren M."/>
            <person name="Johannesson H."/>
        </authorList>
    </citation>
    <scope>NUCLEOTIDE SEQUENCE</scope>
    <source>
        <strain evidence="1">CBS 314.62</strain>
    </source>
</reference>
<keyword evidence="2" id="KW-1185">Reference proteome</keyword>
<dbReference type="AlphaFoldDB" id="A0AAE1CB61"/>
<sequence>MAPKIVEGDDAAVQEMRRMQSEEEKKVAAKAKDMAAAESARREFILAYGGVKRPDLGSAAQRGEQVVSEAYFGFRVDLILWRRLVGLEAPFPIEMMRGQQKYLEEKNADFRQLLKLGAKVKAKERGATDAYRKELTDKSILIHPGLDVWEYQKPVGECMSRNQERLWQLWATLYKDNPAVFDGVGFFEAPVLPQYEKLVIGEPVARIRRGLAGGVDVVVKRLDPSSPIKWKLCVVLKDDAKWHEGVLAEFVRVWRLGFALLQESHLALLAGGQGLEDRARGAWQAMLRQDAAGRVEEEVSGLAREMAQASLK</sequence>
<protein>
    <submittedName>
        <fullName evidence="1">Uncharacterized protein</fullName>
    </submittedName>
</protein>
<organism evidence="1 2">
    <name type="scientific">Podospora appendiculata</name>
    <dbReference type="NCBI Taxonomy" id="314037"/>
    <lineage>
        <taxon>Eukaryota</taxon>
        <taxon>Fungi</taxon>
        <taxon>Dikarya</taxon>
        <taxon>Ascomycota</taxon>
        <taxon>Pezizomycotina</taxon>
        <taxon>Sordariomycetes</taxon>
        <taxon>Sordariomycetidae</taxon>
        <taxon>Sordariales</taxon>
        <taxon>Podosporaceae</taxon>
        <taxon>Podospora</taxon>
    </lineage>
</organism>
<dbReference type="EMBL" id="JAULSO010000003">
    <property type="protein sequence ID" value="KAK3686255.1"/>
    <property type="molecule type" value="Genomic_DNA"/>
</dbReference>
<reference evidence="1" key="2">
    <citation type="submission" date="2023-06" db="EMBL/GenBank/DDBJ databases">
        <authorList>
            <consortium name="Lawrence Berkeley National Laboratory"/>
            <person name="Haridas S."/>
            <person name="Hensen N."/>
            <person name="Bonometti L."/>
            <person name="Westerberg I."/>
            <person name="Brannstrom I.O."/>
            <person name="Guillou S."/>
            <person name="Cros-Aarteil S."/>
            <person name="Calhoun S."/>
            <person name="Kuo A."/>
            <person name="Mondo S."/>
            <person name="Pangilinan J."/>
            <person name="Riley R."/>
            <person name="Labutti K."/>
            <person name="Andreopoulos B."/>
            <person name="Lipzen A."/>
            <person name="Chen C."/>
            <person name="Yanf M."/>
            <person name="Daum C."/>
            <person name="Ng V."/>
            <person name="Clum A."/>
            <person name="Steindorff A."/>
            <person name="Ohm R."/>
            <person name="Martin F."/>
            <person name="Silar P."/>
            <person name="Natvig D."/>
            <person name="Lalanne C."/>
            <person name="Gautier V."/>
            <person name="Ament-Velasquez S.L."/>
            <person name="Kruys A."/>
            <person name="Hutchinson M.I."/>
            <person name="Powell A.J."/>
            <person name="Barry K."/>
            <person name="Miller A.N."/>
            <person name="Grigoriev I.V."/>
            <person name="Debuchy R."/>
            <person name="Gladieux P."/>
            <person name="Thoren M.H."/>
            <person name="Johannesson H."/>
        </authorList>
    </citation>
    <scope>NUCLEOTIDE SEQUENCE</scope>
    <source>
        <strain evidence="1">CBS 314.62</strain>
    </source>
</reference>
<evidence type="ECO:0000313" key="1">
    <source>
        <dbReference type="EMBL" id="KAK3686255.1"/>
    </source>
</evidence>
<proteinExistence type="predicted"/>
<evidence type="ECO:0000313" key="2">
    <source>
        <dbReference type="Proteomes" id="UP001270362"/>
    </source>
</evidence>